<proteinExistence type="inferred from homology"/>
<protein>
    <submittedName>
        <fullName evidence="2">ROK family protein</fullName>
    </submittedName>
</protein>
<dbReference type="InterPro" id="IPR043129">
    <property type="entry name" value="ATPase_NBD"/>
</dbReference>
<dbReference type="PANTHER" id="PTHR18964">
    <property type="entry name" value="ROK (REPRESSOR, ORF, KINASE) FAMILY"/>
    <property type="match status" value="1"/>
</dbReference>
<dbReference type="InterPro" id="IPR000600">
    <property type="entry name" value="ROK"/>
</dbReference>
<dbReference type="PANTHER" id="PTHR18964:SF149">
    <property type="entry name" value="BIFUNCTIONAL UDP-N-ACETYLGLUCOSAMINE 2-EPIMERASE_N-ACETYLMANNOSAMINE KINASE"/>
    <property type="match status" value="1"/>
</dbReference>
<dbReference type="AlphaFoldDB" id="A0A3E4QR51"/>
<dbReference type="Pfam" id="PF00480">
    <property type="entry name" value="ROK"/>
    <property type="match status" value="1"/>
</dbReference>
<dbReference type="Gene3D" id="3.30.420.40">
    <property type="match status" value="2"/>
</dbReference>
<evidence type="ECO:0000313" key="3">
    <source>
        <dbReference type="Proteomes" id="UP000260943"/>
    </source>
</evidence>
<reference evidence="2 3" key="1">
    <citation type="submission" date="2018-08" db="EMBL/GenBank/DDBJ databases">
        <title>A genome reference for cultivated species of the human gut microbiota.</title>
        <authorList>
            <person name="Zou Y."/>
            <person name="Xue W."/>
            <person name="Luo G."/>
        </authorList>
    </citation>
    <scope>NUCLEOTIDE SEQUENCE [LARGE SCALE GENOMIC DNA]</scope>
    <source>
        <strain evidence="2 3">TF08-14</strain>
    </source>
</reference>
<evidence type="ECO:0000313" key="2">
    <source>
        <dbReference type="EMBL" id="RGL09538.1"/>
    </source>
</evidence>
<evidence type="ECO:0000256" key="1">
    <source>
        <dbReference type="ARBA" id="ARBA00006479"/>
    </source>
</evidence>
<accession>A0A3E4QR51</accession>
<sequence>MKRVFGVDLGGTTIKFSIIDEAGNIIDRWAIPTNTENDGAGIPGDIIEALKSKMATLFERGETIEAIGVGVPGPVNGDVVEVAVNLGWNNMPLGHLLQEGTGLPVTLLNDANAAALGEAWMGGDSAFRASTVVFVTLGTGVGGGVIVDGKVLNGQHGCAGEVGHMPVMAADTRQCGCGKTNCLECYCSATGFVKTANDLYEAAGDTRAYTEGKDVFDQVAAGDEIAIQARDITVDYLARGLAAIMSTVDPQEVIVGGGLSHAGDLLMGPLAEKLDEYVFPGTRGKYVLRRATLGNDAGALGAAYQAFQMLAEGAGEQMI</sequence>
<dbReference type="InterPro" id="IPR049874">
    <property type="entry name" value="ROK_cs"/>
</dbReference>
<name>A0A3E4QR51_9ACTN</name>
<dbReference type="SUPFAM" id="SSF53067">
    <property type="entry name" value="Actin-like ATPase domain"/>
    <property type="match status" value="1"/>
</dbReference>
<gene>
    <name evidence="2" type="ORF">DXC81_08030</name>
</gene>
<dbReference type="EMBL" id="QSRJ01000009">
    <property type="protein sequence ID" value="RGL09538.1"/>
    <property type="molecule type" value="Genomic_DNA"/>
</dbReference>
<organism evidence="2 3">
    <name type="scientific">Collinsella tanakaei</name>
    <dbReference type="NCBI Taxonomy" id="626935"/>
    <lineage>
        <taxon>Bacteria</taxon>
        <taxon>Bacillati</taxon>
        <taxon>Actinomycetota</taxon>
        <taxon>Coriobacteriia</taxon>
        <taxon>Coriobacteriales</taxon>
        <taxon>Coriobacteriaceae</taxon>
        <taxon>Collinsella</taxon>
    </lineage>
</organism>
<dbReference type="RefSeq" id="WP_117679942.1">
    <property type="nucleotide sequence ID" value="NZ_QSRJ01000009.1"/>
</dbReference>
<comment type="caution">
    <text evidence="2">The sequence shown here is derived from an EMBL/GenBank/DDBJ whole genome shotgun (WGS) entry which is preliminary data.</text>
</comment>
<comment type="similarity">
    <text evidence="1">Belongs to the ROK (NagC/XylR) family.</text>
</comment>
<dbReference type="Proteomes" id="UP000260943">
    <property type="component" value="Unassembled WGS sequence"/>
</dbReference>
<dbReference type="PROSITE" id="PS01125">
    <property type="entry name" value="ROK"/>
    <property type="match status" value="1"/>
</dbReference>